<dbReference type="InterPro" id="IPR051045">
    <property type="entry name" value="TonB-dependent_transducer"/>
</dbReference>
<name>A0A2V3ZYA9_9BACT</name>
<keyword evidence="4" id="KW-1003">Cell membrane</keyword>
<evidence type="ECO:0000313" key="12">
    <source>
        <dbReference type="Proteomes" id="UP000248079"/>
    </source>
</evidence>
<dbReference type="Gene3D" id="3.30.1150.10">
    <property type="match status" value="1"/>
</dbReference>
<organism evidence="11 12">
    <name type="scientific">Marinifilum breve</name>
    <dbReference type="NCBI Taxonomy" id="2184082"/>
    <lineage>
        <taxon>Bacteria</taxon>
        <taxon>Pseudomonadati</taxon>
        <taxon>Bacteroidota</taxon>
        <taxon>Bacteroidia</taxon>
        <taxon>Marinilabiliales</taxon>
        <taxon>Marinifilaceae</taxon>
    </lineage>
</organism>
<keyword evidence="6" id="KW-0812">Transmembrane</keyword>
<comment type="subcellular location">
    <subcellularLocation>
        <location evidence="1">Cell inner membrane</location>
        <topology evidence="1">Single-pass membrane protein</topology>
        <orientation evidence="1">Periplasmic side</orientation>
    </subcellularLocation>
</comment>
<dbReference type="InterPro" id="IPR037682">
    <property type="entry name" value="TonB_C"/>
</dbReference>
<keyword evidence="8" id="KW-1133">Transmembrane helix</keyword>
<dbReference type="NCBIfam" id="TIGR01352">
    <property type="entry name" value="tonB_Cterm"/>
    <property type="match status" value="1"/>
</dbReference>
<keyword evidence="5" id="KW-0997">Cell inner membrane</keyword>
<dbReference type="AlphaFoldDB" id="A0A2V3ZYA9"/>
<keyword evidence="3" id="KW-0813">Transport</keyword>
<evidence type="ECO:0000256" key="7">
    <source>
        <dbReference type="ARBA" id="ARBA00022927"/>
    </source>
</evidence>
<keyword evidence="12" id="KW-1185">Reference proteome</keyword>
<evidence type="ECO:0000313" key="11">
    <source>
        <dbReference type="EMBL" id="PXY01449.1"/>
    </source>
</evidence>
<feature type="domain" description="TonB C-terminal" evidence="10">
    <location>
        <begin position="109"/>
        <end position="199"/>
    </location>
</feature>
<dbReference type="GO" id="GO:0005886">
    <property type="term" value="C:plasma membrane"/>
    <property type="evidence" value="ECO:0007669"/>
    <property type="project" value="UniProtKB-SubCell"/>
</dbReference>
<dbReference type="InterPro" id="IPR006260">
    <property type="entry name" value="TonB/TolA_C"/>
</dbReference>
<protein>
    <recommendedName>
        <fullName evidence="10">TonB C-terminal domain-containing protein</fullName>
    </recommendedName>
</protein>
<dbReference type="PROSITE" id="PS52015">
    <property type="entry name" value="TONB_CTD"/>
    <property type="match status" value="1"/>
</dbReference>
<comment type="similarity">
    <text evidence="2">Belongs to the TonB family.</text>
</comment>
<evidence type="ECO:0000256" key="3">
    <source>
        <dbReference type="ARBA" id="ARBA00022448"/>
    </source>
</evidence>
<evidence type="ECO:0000256" key="6">
    <source>
        <dbReference type="ARBA" id="ARBA00022692"/>
    </source>
</evidence>
<reference evidence="11 12" key="1">
    <citation type="submission" date="2018-05" db="EMBL/GenBank/DDBJ databases">
        <title>Marinifilum breve JC075T sp. nov., a marine bacterium isolated from Yongle Blue Hole in the South China Sea.</title>
        <authorList>
            <person name="Fu T."/>
        </authorList>
    </citation>
    <scope>NUCLEOTIDE SEQUENCE [LARGE SCALE GENOMIC DNA]</scope>
    <source>
        <strain evidence="11 12">JC075</strain>
    </source>
</reference>
<accession>A0A2V3ZYA9</accession>
<keyword evidence="7" id="KW-0653">Protein transport</keyword>
<dbReference type="RefSeq" id="WP_110360261.1">
    <property type="nucleotide sequence ID" value="NZ_QFLI01000003.1"/>
</dbReference>
<keyword evidence="9" id="KW-0472">Membrane</keyword>
<evidence type="ECO:0000256" key="8">
    <source>
        <dbReference type="ARBA" id="ARBA00022989"/>
    </source>
</evidence>
<evidence type="ECO:0000256" key="5">
    <source>
        <dbReference type="ARBA" id="ARBA00022519"/>
    </source>
</evidence>
<dbReference type="GO" id="GO:0015031">
    <property type="term" value="P:protein transport"/>
    <property type="evidence" value="ECO:0007669"/>
    <property type="project" value="UniProtKB-KW"/>
</dbReference>
<comment type="caution">
    <text evidence="11">The sequence shown here is derived from an EMBL/GenBank/DDBJ whole genome shotgun (WGS) entry which is preliminary data.</text>
</comment>
<evidence type="ECO:0000256" key="9">
    <source>
        <dbReference type="ARBA" id="ARBA00023136"/>
    </source>
</evidence>
<dbReference type="OrthoDB" id="9812355at2"/>
<dbReference type="Proteomes" id="UP000248079">
    <property type="component" value="Unassembled WGS sequence"/>
</dbReference>
<evidence type="ECO:0000256" key="1">
    <source>
        <dbReference type="ARBA" id="ARBA00004383"/>
    </source>
</evidence>
<evidence type="ECO:0000256" key="4">
    <source>
        <dbReference type="ARBA" id="ARBA00022475"/>
    </source>
</evidence>
<dbReference type="PANTHER" id="PTHR33446">
    <property type="entry name" value="PROTEIN TONB-RELATED"/>
    <property type="match status" value="1"/>
</dbReference>
<sequence>MKKHTSLLIAFLAIANLIYCQNRDTVYYSNGLIRSITMEVGEKKELIVLNDFSGQDIMNKGDFIYEYFDSEMSMTRYLDIQNKSILKEYWINQSDTIFNSANFDDGFINLVISYHRKVSSKVKYPKGARKRGVQGKVMISFIVDKSGEIKNIKPITDIGYGLEQSAVEVINRKLNFGKICLEGKPVSCYFKLPINFILR</sequence>
<evidence type="ECO:0000259" key="10">
    <source>
        <dbReference type="PROSITE" id="PS52015"/>
    </source>
</evidence>
<dbReference type="Pfam" id="PF03544">
    <property type="entry name" value="TonB_C"/>
    <property type="match status" value="1"/>
</dbReference>
<dbReference type="EMBL" id="QFLI01000003">
    <property type="protein sequence ID" value="PXY01449.1"/>
    <property type="molecule type" value="Genomic_DNA"/>
</dbReference>
<dbReference type="GO" id="GO:0055085">
    <property type="term" value="P:transmembrane transport"/>
    <property type="evidence" value="ECO:0007669"/>
    <property type="project" value="InterPro"/>
</dbReference>
<proteinExistence type="inferred from homology"/>
<dbReference type="SUPFAM" id="SSF74653">
    <property type="entry name" value="TolA/TonB C-terminal domain"/>
    <property type="match status" value="1"/>
</dbReference>
<gene>
    <name evidence="11" type="ORF">DF185_08160</name>
</gene>
<evidence type="ECO:0000256" key="2">
    <source>
        <dbReference type="ARBA" id="ARBA00006555"/>
    </source>
</evidence>